<dbReference type="SUPFAM" id="SSF103473">
    <property type="entry name" value="MFS general substrate transporter"/>
    <property type="match status" value="1"/>
</dbReference>
<dbReference type="InterPro" id="IPR044777">
    <property type="entry name" value="SLC17A9-like"/>
</dbReference>
<dbReference type="InterPro" id="IPR050382">
    <property type="entry name" value="MFS_Na/Anion_cotransporter"/>
</dbReference>
<dbReference type="PROSITE" id="PS50850">
    <property type="entry name" value="MFS"/>
    <property type="match status" value="1"/>
</dbReference>
<gene>
    <name evidence="10" type="ORF">CVIRNUC_009182</name>
</gene>
<dbReference type="InterPro" id="IPR020846">
    <property type="entry name" value="MFS_dom"/>
</dbReference>
<dbReference type="EMBL" id="CAUYUE010000013">
    <property type="protein sequence ID" value="CAK0785969.1"/>
    <property type="molecule type" value="Genomic_DNA"/>
</dbReference>
<sequence>MAFVICNMDKVNISVAIIPMAQDFGWSPTVSGLVQSSFFYGYALTQIPGGYVTSQIGGRKVLPAGVSLWSAATAAVPLLAGTLPGLFLCRAAVGLGEGVAPSASTDMLARLVDTRERSRATSYMFGGLHVGSLLGLLVAPALIETFGWQTVFYGFGAAGLLWSTWWESVVSAMADEDPESHRLLTETAASRAAQARGAARQPAQQEALPWRAFLRNGPTRALAYTHFCNNWFHYSMMAWLPTYFTDTLSLTLSQAAQVSLLPPVASIAVSAIAGTAADSLIEQGWPVARVRKLAQATAFLGPTACLAGAAACDDGPLTVALVTAALGMASFSMCGLYCNHADLSPRHAPFLLGMTNTVGALPGIVGVAVTGALLDKTGSWEMALFAPSALFFLTGTAVFVQYGRSEQQQFDNDQPFWFESSLMPVLKPLWTGFKGTSAFAQRATSAAQKMRQQLLPGQQSDKDL</sequence>
<dbReference type="GO" id="GO:0015293">
    <property type="term" value="F:symporter activity"/>
    <property type="evidence" value="ECO:0007669"/>
    <property type="project" value="UniProtKB-KW"/>
</dbReference>
<evidence type="ECO:0000256" key="2">
    <source>
        <dbReference type="ARBA" id="ARBA00022448"/>
    </source>
</evidence>
<keyword evidence="6 8" id="KW-0472">Membrane</keyword>
<evidence type="ECO:0000256" key="3">
    <source>
        <dbReference type="ARBA" id="ARBA00022692"/>
    </source>
</evidence>
<evidence type="ECO:0000256" key="8">
    <source>
        <dbReference type="SAM" id="Phobius"/>
    </source>
</evidence>
<evidence type="ECO:0000256" key="7">
    <source>
        <dbReference type="ARBA" id="ARBA00024362"/>
    </source>
</evidence>
<dbReference type="PANTHER" id="PTHR11662:SF243">
    <property type="entry name" value="ANION TRANSPORTER 6, CHLOROPLASTIC-RELATED"/>
    <property type="match status" value="1"/>
</dbReference>
<dbReference type="AlphaFoldDB" id="A0AAV1IF38"/>
<accession>A0AAV1IF38</accession>
<feature type="transmembrane region" description="Helical" evidence="8">
    <location>
        <begin position="350"/>
        <end position="374"/>
    </location>
</feature>
<dbReference type="Pfam" id="PF07690">
    <property type="entry name" value="MFS_1"/>
    <property type="match status" value="1"/>
</dbReference>
<protein>
    <recommendedName>
        <fullName evidence="9">Major facilitator superfamily (MFS) profile domain-containing protein</fullName>
    </recommendedName>
</protein>
<dbReference type="Gene3D" id="1.20.1250.20">
    <property type="entry name" value="MFS general substrate transporter like domains"/>
    <property type="match status" value="2"/>
</dbReference>
<dbReference type="InterPro" id="IPR011701">
    <property type="entry name" value="MFS"/>
</dbReference>
<evidence type="ECO:0000256" key="6">
    <source>
        <dbReference type="ARBA" id="ARBA00023136"/>
    </source>
</evidence>
<reference evidence="10 11" key="1">
    <citation type="submission" date="2023-10" db="EMBL/GenBank/DDBJ databases">
        <authorList>
            <person name="Maclean D."/>
            <person name="Macfadyen A."/>
        </authorList>
    </citation>
    <scope>NUCLEOTIDE SEQUENCE [LARGE SCALE GENOMIC DNA]</scope>
</reference>
<evidence type="ECO:0000259" key="9">
    <source>
        <dbReference type="PROSITE" id="PS50850"/>
    </source>
</evidence>
<feature type="transmembrane region" description="Helical" evidence="8">
    <location>
        <begin position="317"/>
        <end position="338"/>
    </location>
</feature>
<comment type="subcellular location">
    <subcellularLocation>
        <location evidence="1">Membrane</location>
        <topology evidence="1">Multi-pass membrane protein</topology>
    </subcellularLocation>
</comment>
<dbReference type="FunFam" id="1.20.1250.20:FF:000272">
    <property type="entry name" value="Probable anion transporter 6, chloroplastic"/>
    <property type="match status" value="1"/>
</dbReference>
<dbReference type="PANTHER" id="PTHR11662">
    <property type="entry name" value="SOLUTE CARRIER FAMILY 17"/>
    <property type="match status" value="1"/>
</dbReference>
<name>A0AAV1IF38_9CHLO</name>
<keyword evidence="4" id="KW-0769">Symport</keyword>
<keyword evidence="11" id="KW-1185">Reference proteome</keyword>
<dbReference type="Proteomes" id="UP001314263">
    <property type="component" value="Unassembled WGS sequence"/>
</dbReference>
<feature type="transmembrane region" description="Helical" evidence="8">
    <location>
        <begin position="380"/>
        <end position="400"/>
    </location>
</feature>
<dbReference type="FunFam" id="1.20.1250.20:FF:000003">
    <property type="entry name" value="Solute carrier family 17 member 3"/>
    <property type="match status" value="1"/>
</dbReference>
<evidence type="ECO:0000256" key="4">
    <source>
        <dbReference type="ARBA" id="ARBA00022847"/>
    </source>
</evidence>
<evidence type="ECO:0000256" key="5">
    <source>
        <dbReference type="ARBA" id="ARBA00022989"/>
    </source>
</evidence>
<feature type="transmembrane region" description="Helical" evidence="8">
    <location>
        <begin position="120"/>
        <end position="140"/>
    </location>
</feature>
<evidence type="ECO:0000313" key="11">
    <source>
        <dbReference type="Proteomes" id="UP001314263"/>
    </source>
</evidence>
<keyword evidence="2" id="KW-0813">Transport</keyword>
<keyword evidence="5 8" id="KW-1133">Transmembrane helix</keyword>
<keyword evidence="3 8" id="KW-0812">Transmembrane</keyword>
<comment type="similarity">
    <text evidence="7">Belongs to the major facilitator superfamily. Sodium/anion cotransporter (TC 2.A.1.14) family.</text>
</comment>
<evidence type="ECO:0000256" key="1">
    <source>
        <dbReference type="ARBA" id="ARBA00004141"/>
    </source>
</evidence>
<organism evidence="10 11">
    <name type="scientific">Coccomyxa viridis</name>
    <dbReference type="NCBI Taxonomy" id="1274662"/>
    <lineage>
        <taxon>Eukaryota</taxon>
        <taxon>Viridiplantae</taxon>
        <taxon>Chlorophyta</taxon>
        <taxon>core chlorophytes</taxon>
        <taxon>Trebouxiophyceae</taxon>
        <taxon>Trebouxiophyceae incertae sedis</taxon>
        <taxon>Coccomyxaceae</taxon>
        <taxon>Coccomyxa</taxon>
    </lineage>
</organism>
<dbReference type="InterPro" id="IPR036259">
    <property type="entry name" value="MFS_trans_sf"/>
</dbReference>
<proteinExistence type="inferred from homology"/>
<evidence type="ECO:0000313" key="10">
    <source>
        <dbReference type="EMBL" id="CAK0785969.1"/>
    </source>
</evidence>
<feature type="domain" description="Major facilitator superfamily (MFS) profile" evidence="9">
    <location>
        <begin position="1"/>
        <end position="406"/>
    </location>
</feature>
<comment type="caution">
    <text evidence="10">The sequence shown here is derived from an EMBL/GenBank/DDBJ whole genome shotgun (WGS) entry which is preliminary data.</text>
</comment>
<dbReference type="CDD" id="cd17380">
    <property type="entry name" value="MFS_SLC17A9_like"/>
    <property type="match status" value="1"/>
</dbReference>
<dbReference type="GO" id="GO:0016020">
    <property type="term" value="C:membrane"/>
    <property type="evidence" value="ECO:0007669"/>
    <property type="project" value="UniProtKB-SubCell"/>
</dbReference>
<dbReference type="GO" id="GO:0005315">
    <property type="term" value="F:phosphate transmembrane transporter activity"/>
    <property type="evidence" value="ECO:0007669"/>
    <property type="project" value="UniProtKB-ARBA"/>
</dbReference>